<evidence type="ECO:0000313" key="2">
    <source>
        <dbReference type="EMBL" id="TMX00342.1"/>
    </source>
</evidence>
<evidence type="ECO:0008006" key="3">
    <source>
        <dbReference type="Google" id="ProtNLM"/>
    </source>
</evidence>
<feature type="compositionally biased region" description="Basic and acidic residues" evidence="1">
    <location>
        <begin position="13"/>
        <end position="26"/>
    </location>
</feature>
<comment type="caution">
    <text evidence="2">The sequence shown here is derived from an EMBL/GenBank/DDBJ whole genome shotgun (WGS) entry which is preliminary data.</text>
</comment>
<proteinExistence type="predicted"/>
<dbReference type="AlphaFoldDB" id="A0A6N2C5V0"/>
<dbReference type="EMBL" id="RXGB01001093">
    <property type="protein sequence ID" value="TMX00342.1"/>
    <property type="molecule type" value="Genomic_DNA"/>
</dbReference>
<feature type="region of interest" description="Disordered" evidence="1">
    <location>
        <begin position="1"/>
        <end position="26"/>
    </location>
</feature>
<evidence type="ECO:0000256" key="1">
    <source>
        <dbReference type="SAM" id="MobiDB-lite"/>
    </source>
</evidence>
<protein>
    <recommendedName>
        <fullName evidence="3">Ubiquitin-like protease family profile domain-containing protein</fullName>
    </recommendedName>
</protein>
<reference evidence="2" key="1">
    <citation type="submission" date="2019-05" db="EMBL/GenBank/DDBJ databases">
        <title>The de novo reference genome and transcriptome assemblies of the wild tomato species Solanum chilense.</title>
        <authorList>
            <person name="Stam R."/>
            <person name="Nosenko T."/>
            <person name="Hoerger A.C."/>
            <person name="Stephan W."/>
            <person name="Seidel M.A."/>
            <person name="Kuhn J.M.M."/>
            <person name="Haberer G."/>
            <person name="Tellier A."/>
        </authorList>
    </citation>
    <scope>NUCLEOTIDE SEQUENCE</scope>
    <source>
        <tissue evidence="2">Mature leaves</tissue>
    </source>
</reference>
<gene>
    <name evidence="2" type="ORF">EJD97_000990</name>
</gene>
<sequence>MDETILNQSPSQHDFEAQETSEKHGVDFEKKYVELKAEIAEDDATHNVAQYTKDPTDKSSVSMDEHVNISNTDDEAQKSTGGFFNVDVPGSSTSKPPALDDYPDFTMTQIIALDQSLNDITTPKLQPRHKNPDKYEFSPYIRLSEGESSSKRVPIFFPIKHPFQSHNGFDISADMIEEFNQWVIKDVSDWRDRKAAYSKVKNIFHPQMDFGVVKIVEEDFFT</sequence>
<feature type="compositionally biased region" description="Polar residues" evidence="1">
    <location>
        <begin position="1"/>
        <end position="12"/>
    </location>
</feature>
<organism evidence="2">
    <name type="scientific">Solanum chilense</name>
    <name type="common">Tomato</name>
    <name type="synonym">Lycopersicon chilense</name>
    <dbReference type="NCBI Taxonomy" id="4083"/>
    <lineage>
        <taxon>Eukaryota</taxon>
        <taxon>Viridiplantae</taxon>
        <taxon>Streptophyta</taxon>
        <taxon>Embryophyta</taxon>
        <taxon>Tracheophyta</taxon>
        <taxon>Spermatophyta</taxon>
        <taxon>Magnoliopsida</taxon>
        <taxon>eudicotyledons</taxon>
        <taxon>Gunneridae</taxon>
        <taxon>Pentapetalae</taxon>
        <taxon>asterids</taxon>
        <taxon>lamiids</taxon>
        <taxon>Solanales</taxon>
        <taxon>Solanaceae</taxon>
        <taxon>Solanoideae</taxon>
        <taxon>Solaneae</taxon>
        <taxon>Solanum</taxon>
        <taxon>Solanum subgen. Lycopersicon</taxon>
    </lineage>
</organism>
<accession>A0A6N2C5V0</accession>
<name>A0A6N2C5V0_SOLCI</name>
<feature type="region of interest" description="Disordered" evidence="1">
    <location>
        <begin position="41"/>
        <end position="100"/>
    </location>
</feature>